<protein>
    <submittedName>
        <fullName evidence="1">Uncharacterized protein</fullName>
    </submittedName>
</protein>
<dbReference type="Proteomes" id="UP001153618">
    <property type="component" value="Unassembled WGS sequence"/>
</dbReference>
<name>A0A9W4MS36_PENOL</name>
<dbReference type="EMBL" id="CAJVOS010000016">
    <property type="protein sequence ID" value="CAG8045694.1"/>
    <property type="molecule type" value="Genomic_DNA"/>
</dbReference>
<dbReference type="AlphaFoldDB" id="A0A9W4MS36"/>
<evidence type="ECO:0000313" key="1">
    <source>
        <dbReference type="EMBL" id="CAG8045694.1"/>
    </source>
</evidence>
<comment type="caution">
    <text evidence="1">The sequence shown here is derived from an EMBL/GenBank/DDBJ whole genome shotgun (WGS) entry which is preliminary data.</text>
</comment>
<evidence type="ECO:0000313" key="2">
    <source>
        <dbReference type="Proteomes" id="UP001153618"/>
    </source>
</evidence>
<sequence>MGVVFIQGQVQVPILVQPPKTVIESMVHVFVVRFGVGIKRRGQRGLLGIEGGRLGRTGSGRARTATVSLVGFVGGVVDEARPIGSLQAQTLFGGEQLLLNLCGESMKALGVGLCGKVCQLQRAGFAKFSGKRGTFLEAPFVQAAGTTRVGDHTPVGPIGLIVRGARRGTVIALR</sequence>
<reference evidence="1" key="1">
    <citation type="submission" date="2021-07" db="EMBL/GenBank/DDBJ databases">
        <authorList>
            <person name="Branca A.L. A."/>
        </authorList>
    </citation>
    <scope>NUCLEOTIDE SEQUENCE</scope>
</reference>
<keyword evidence="2" id="KW-1185">Reference proteome</keyword>
<proteinExistence type="predicted"/>
<organism evidence="1 2">
    <name type="scientific">Penicillium olsonii</name>
    <dbReference type="NCBI Taxonomy" id="99116"/>
    <lineage>
        <taxon>Eukaryota</taxon>
        <taxon>Fungi</taxon>
        <taxon>Dikarya</taxon>
        <taxon>Ascomycota</taxon>
        <taxon>Pezizomycotina</taxon>
        <taxon>Eurotiomycetes</taxon>
        <taxon>Eurotiomycetidae</taxon>
        <taxon>Eurotiales</taxon>
        <taxon>Aspergillaceae</taxon>
        <taxon>Penicillium</taxon>
    </lineage>
</organism>
<accession>A0A9W4MS36</accession>
<gene>
    <name evidence="1" type="ORF">POLS_LOCUS3109</name>
</gene>